<evidence type="ECO:0000256" key="2">
    <source>
        <dbReference type="ARBA" id="ARBA00022670"/>
    </source>
</evidence>
<evidence type="ECO:0000259" key="8">
    <source>
        <dbReference type="PROSITE" id="PS50053"/>
    </source>
</evidence>
<comment type="caution">
    <text evidence="10">The sequence shown here is derived from an EMBL/GenBank/DDBJ whole genome shotgun (WGS) entry which is preliminary data.</text>
</comment>
<dbReference type="Pfam" id="PF00240">
    <property type="entry name" value="ubiquitin"/>
    <property type="match status" value="1"/>
</dbReference>
<evidence type="ECO:0000256" key="6">
    <source>
        <dbReference type="RuleBase" id="RU366025"/>
    </source>
</evidence>
<dbReference type="EC" id="3.4.19.12" evidence="6"/>
<dbReference type="Proteomes" id="UP001447188">
    <property type="component" value="Unassembled WGS sequence"/>
</dbReference>
<dbReference type="PROSITE" id="PS50053">
    <property type="entry name" value="UBIQUITIN_2"/>
    <property type="match status" value="1"/>
</dbReference>
<dbReference type="PROSITE" id="PS00973">
    <property type="entry name" value="USP_2"/>
    <property type="match status" value="1"/>
</dbReference>
<dbReference type="CDD" id="cd16104">
    <property type="entry name" value="Ubl_USP14_like"/>
    <property type="match status" value="1"/>
</dbReference>
<evidence type="ECO:0000256" key="1">
    <source>
        <dbReference type="ARBA" id="ARBA00000707"/>
    </source>
</evidence>
<dbReference type="InterPro" id="IPR028889">
    <property type="entry name" value="USP"/>
</dbReference>
<dbReference type="CDD" id="cd02657">
    <property type="entry name" value="Peptidase_C19A"/>
    <property type="match status" value="1"/>
</dbReference>
<comment type="similarity">
    <text evidence="6">Belongs to the peptidase C19 family.</text>
</comment>
<keyword evidence="5 6" id="KW-0788">Thiol protease</keyword>
<organism evidence="10 11">
    <name type="scientific">Discina gigas</name>
    <dbReference type="NCBI Taxonomy" id="1032678"/>
    <lineage>
        <taxon>Eukaryota</taxon>
        <taxon>Fungi</taxon>
        <taxon>Dikarya</taxon>
        <taxon>Ascomycota</taxon>
        <taxon>Pezizomycotina</taxon>
        <taxon>Pezizomycetes</taxon>
        <taxon>Pezizales</taxon>
        <taxon>Discinaceae</taxon>
        <taxon>Discina</taxon>
    </lineage>
</organism>
<dbReference type="PROSITE" id="PS00972">
    <property type="entry name" value="USP_1"/>
    <property type="match status" value="1"/>
</dbReference>
<evidence type="ECO:0000313" key="10">
    <source>
        <dbReference type="EMBL" id="KAL0631542.1"/>
    </source>
</evidence>
<feature type="region of interest" description="Disordered" evidence="7">
    <location>
        <begin position="380"/>
        <end position="408"/>
    </location>
</feature>
<dbReference type="SUPFAM" id="SSF54236">
    <property type="entry name" value="Ubiquitin-like"/>
    <property type="match status" value="1"/>
</dbReference>
<dbReference type="Pfam" id="PF00443">
    <property type="entry name" value="UCH"/>
    <property type="match status" value="1"/>
</dbReference>
<dbReference type="InterPro" id="IPR001394">
    <property type="entry name" value="Peptidase_C19_UCH"/>
</dbReference>
<feature type="domain" description="USP" evidence="9">
    <location>
        <begin position="107"/>
        <end position="537"/>
    </location>
</feature>
<dbReference type="Gene3D" id="3.90.70.10">
    <property type="entry name" value="Cysteine proteinases"/>
    <property type="match status" value="1"/>
</dbReference>
<reference evidence="10 11" key="1">
    <citation type="submission" date="2024-02" db="EMBL/GenBank/DDBJ databases">
        <title>Discinaceae phylogenomics.</title>
        <authorList>
            <person name="Dirks A.C."/>
            <person name="James T.Y."/>
        </authorList>
    </citation>
    <scope>NUCLEOTIDE SEQUENCE [LARGE SCALE GENOMIC DNA]</scope>
    <source>
        <strain evidence="10 11">ACD0624</strain>
    </source>
</reference>
<dbReference type="PANTHER" id="PTHR43982:SF1">
    <property type="entry name" value="UBIQUITIN CARBOXYL-TERMINAL HYDROLASE 14"/>
    <property type="match status" value="1"/>
</dbReference>
<keyword evidence="11" id="KW-1185">Reference proteome</keyword>
<gene>
    <name evidence="10" type="primary">UBP6</name>
    <name evidence="10" type="ORF">Q9L58_009597</name>
</gene>
<dbReference type="EMBL" id="JBBBZM010000237">
    <property type="protein sequence ID" value="KAL0631542.1"/>
    <property type="molecule type" value="Genomic_DNA"/>
</dbReference>
<dbReference type="SUPFAM" id="SSF54001">
    <property type="entry name" value="Cysteine proteinases"/>
    <property type="match status" value="1"/>
</dbReference>
<sequence length="547" mass="59635">MSSIPVVVKHAGKRYELDLDLAQPGEVFKSQLYSLTGVEPERQKILIKGGQLKDETDLSTLNLKPGHNFMMMGTPAGKTVQAPKEMMTFLEDMTDAQLAAAAGSLPSGLQNLGNTCYMNSTLQTLRFVPELQEELQKYQGGGPSTGGFGAAAGGSSSLLGGIIGSDLTLALRDLYKQMGQTTEGFPPMMFLGALRTAFPQFAQKGKDGQFAQQDAEECYSQIITQLRQRLKISGDSSNDVSFVDKYLSGGIVSSSKCDEDTPDEPPVETTETFVNLKCHISASINHLRDGLVAGLTEKVEKNSPTLGRDAIYTKTSKITRLPKYLTCHFVRFFWKRDIKKKVKIMRKVTFPFELDATEYCTDELRAKLIPVRDRLRDLRKDSHDRERARKRLKRSAASPDDVAGGNAGIGGFGSAQSKAAEAKEEAEISAAAIKVAEDDANAPDWGKELKEKLDPELAADDGCNPSGLYDLMGVITHQGASADSGHYCSYVKKEGGDGKTWYFFNDDKVSEVNQEKVESLAGGGESHSALILLYRSVPLVPPTTETK</sequence>
<keyword evidence="3 6" id="KW-0833">Ubl conjugation pathway</keyword>
<evidence type="ECO:0000256" key="5">
    <source>
        <dbReference type="ARBA" id="ARBA00022807"/>
    </source>
</evidence>
<dbReference type="InterPro" id="IPR044635">
    <property type="entry name" value="UBP14-like"/>
</dbReference>
<dbReference type="PANTHER" id="PTHR43982">
    <property type="entry name" value="UBIQUITIN CARBOXYL-TERMINAL HYDROLASE"/>
    <property type="match status" value="1"/>
</dbReference>
<dbReference type="Gene3D" id="3.10.20.90">
    <property type="entry name" value="Phosphatidylinositol 3-kinase Catalytic Subunit, Chain A, domain 1"/>
    <property type="match status" value="1"/>
</dbReference>
<name>A0ABR3G765_9PEZI</name>
<comment type="catalytic activity">
    <reaction evidence="1 6">
        <text>Thiol-dependent hydrolysis of ester, thioester, amide, peptide and isopeptide bonds formed by the C-terminal Gly of ubiquitin (a 76-residue protein attached to proteins as an intracellular targeting signal).</text>
        <dbReference type="EC" id="3.4.19.12"/>
    </reaction>
</comment>
<proteinExistence type="inferred from homology"/>
<accession>A0ABR3G765</accession>
<feature type="domain" description="Ubiquitin-like" evidence="8">
    <location>
        <begin position="4"/>
        <end position="78"/>
    </location>
</feature>
<protein>
    <recommendedName>
        <fullName evidence="6">Ubiquitin carboxyl-terminal hydrolase</fullName>
        <ecNumber evidence="6">3.4.19.12</ecNumber>
    </recommendedName>
</protein>
<evidence type="ECO:0000259" key="9">
    <source>
        <dbReference type="PROSITE" id="PS50235"/>
    </source>
</evidence>
<keyword evidence="4 6" id="KW-0378">Hydrolase</keyword>
<keyword evidence="2 6" id="KW-0645">Protease</keyword>
<dbReference type="PROSITE" id="PS50235">
    <property type="entry name" value="USP_3"/>
    <property type="match status" value="1"/>
</dbReference>
<dbReference type="SMART" id="SM00213">
    <property type="entry name" value="UBQ"/>
    <property type="match status" value="1"/>
</dbReference>
<evidence type="ECO:0000256" key="4">
    <source>
        <dbReference type="ARBA" id="ARBA00022801"/>
    </source>
</evidence>
<dbReference type="InterPro" id="IPR018200">
    <property type="entry name" value="USP_CS"/>
</dbReference>
<evidence type="ECO:0000313" key="11">
    <source>
        <dbReference type="Proteomes" id="UP001447188"/>
    </source>
</evidence>
<evidence type="ECO:0000256" key="3">
    <source>
        <dbReference type="ARBA" id="ARBA00022786"/>
    </source>
</evidence>
<dbReference type="InterPro" id="IPR038765">
    <property type="entry name" value="Papain-like_cys_pep_sf"/>
</dbReference>
<dbReference type="InterPro" id="IPR000626">
    <property type="entry name" value="Ubiquitin-like_dom"/>
</dbReference>
<dbReference type="GO" id="GO:0004843">
    <property type="term" value="F:cysteine-type deubiquitinase activity"/>
    <property type="evidence" value="ECO:0007669"/>
    <property type="project" value="UniProtKB-EC"/>
</dbReference>
<dbReference type="InterPro" id="IPR029071">
    <property type="entry name" value="Ubiquitin-like_domsf"/>
</dbReference>
<evidence type="ECO:0000256" key="7">
    <source>
        <dbReference type="SAM" id="MobiDB-lite"/>
    </source>
</evidence>